<dbReference type="InterPro" id="IPR057207">
    <property type="entry name" value="FBXL15_LRR"/>
</dbReference>
<dbReference type="CDD" id="cd22159">
    <property type="entry name" value="F-box_AtTIR1-like"/>
    <property type="match status" value="1"/>
</dbReference>
<dbReference type="EMBL" id="GGEC01074603">
    <property type="protein sequence ID" value="MBX55087.1"/>
    <property type="molecule type" value="Transcribed_RNA"/>
</dbReference>
<sequence>MENPWSDGHISIMNLPDDCLSMIFQCLDSSSDQDSFGLTCHRWLNIQNLSRRSLQFQCSFSFSLLRLSLLSWTSPVINSYHLHRLLTRFQKLEHLSLSGCTELSDSGLTPLLIYGANLCSLHLHCCFGITDSGLFAVAKGCSFLTVISLYRSNVTDVGLETLANGCLDLKHINLSYCTLVSDRGLRALSLACRQLVAIKISNCREVTGSGLSGCSPTLTYVDVESCMLQPEGIVGIVSGGGLNYLNISNATCSILGGGLATIGNGLATKLKILNLRLCRTIGDESIVAIAKGCPLLQELNVALCHEIRILGWESIGMNCHKLEKLHVNRCRNFCDHALQAVREGCKRLMVLYISRNSPLSPTAMELFKFYRCGVEIKEEEIMIIGPDWTL</sequence>
<dbReference type="GO" id="GO:0019005">
    <property type="term" value="C:SCF ubiquitin ligase complex"/>
    <property type="evidence" value="ECO:0007669"/>
    <property type="project" value="TreeGrafter"/>
</dbReference>
<evidence type="ECO:0000259" key="1">
    <source>
        <dbReference type="Pfam" id="PF25372"/>
    </source>
</evidence>
<accession>A0A2P2PK32</accession>
<organism evidence="2">
    <name type="scientific">Rhizophora mucronata</name>
    <name type="common">Asiatic mangrove</name>
    <dbReference type="NCBI Taxonomy" id="61149"/>
    <lineage>
        <taxon>Eukaryota</taxon>
        <taxon>Viridiplantae</taxon>
        <taxon>Streptophyta</taxon>
        <taxon>Embryophyta</taxon>
        <taxon>Tracheophyta</taxon>
        <taxon>Spermatophyta</taxon>
        <taxon>Magnoliopsida</taxon>
        <taxon>eudicotyledons</taxon>
        <taxon>Gunneridae</taxon>
        <taxon>Pentapetalae</taxon>
        <taxon>rosids</taxon>
        <taxon>fabids</taxon>
        <taxon>Malpighiales</taxon>
        <taxon>Rhizophoraceae</taxon>
        <taxon>Rhizophora</taxon>
    </lineage>
</organism>
<dbReference type="GO" id="GO:0031146">
    <property type="term" value="P:SCF-dependent proteasomal ubiquitin-dependent protein catabolic process"/>
    <property type="evidence" value="ECO:0007669"/>
    <property type="project" value="TreeGrafter"/>
</dbReference>
<dbReference type="Pfam" id="PF25372">
    <property type="entry name" value="DUF7885"/>
    <property type="match status" value="1"/>
</dbReference>
<dbReference type="SUPFAM" id="SSF52047">
    <property type="entry name" value="RNI-like"/>
    <property type="match status" value="1"/>
</dbReference>
<dbReference type="InterPro" id="IPR032675">
    <property type="entry name" value="LRR_dom_sf"/>
</dbReference>
<dbReference type="Pfam" id="PF13516">
    <property type="entry name" value="LRR_6"/>
    <property type="match status" value="1"/>
</dbReference>
<dbReference type="PANTHER" id="PTHR13318:SF26">
    <property type="entry name" value="F-BOX_LRR-REPEAT PROTEIN 12"/>
    <property type="match status" value="1"/>
</dbReference>
<dbReference type="PANTHER" id="PTHR13318">
    <property type="entry name" value="PARTNER OF PAIRED, ISOFORM B-RELATED"/>
    <property type="match status" value="1"/>
</dbReference>
<dbReference type="InterPro" id="IPR006553">
    <property type="entry name" value="Leu-rich_rpt_Cys-con_subtyp"/>
</dbReference>
<dbReference type="AlphaFoldDB" id="A0A2P2PK32"/>
<evidence type="ECO:0000313" key="2">
    <source>
        <dbReference type="EMBL" id="MBX55087.1"/>
    </source>
</evidence>
<feature type="domain" description="F-box/LRR-repeat protein 15-like leucin rich repeat" evidence="1">
    <location>
        <begin position="129"/>
        <end position="366"/>
    </location>
</feature>
<protein>
    <submittedName>
        <fullName evidence="2">F-box/LRR-repeat protein 12</fullName>
    </submittedName>
</protein>
<dbReference type="SMART" id="SM00367">
    <property type="entry name" value="LRR_CC"/>
    <property type="match status" value="8"/>
</dbReference>
<proteinExistence type="predicted"/>
<dbReference type="InterPro" id="IPR001611">
    <property type="entry name" value="Leu-rich_rpt"/>
</dbReference>
<reference evidence="2" key="1">
    <citation type="submission" date="2018-02" db="EMBL/GenBank/DDBJ databases">
        <title>Rhizophora mucronata_Transcriptome.</title>
        <authorList>
            <person name="Meera S.P."/>
            <person name="Sreeshan A."/>
            <person name="Augustine A."/>
        </authorList>
    </citation>
    <scope>NUCLEOTIDE SEQUENCE</scope>
    <source>
        <tissue evidence="2">Leaf</tissue>
    </source>
</reference>
<dbReference type="Gene3D" id="3.80.10.10">
    <property type="entry name" value="Ribonuclease Inhibitor"/>
    <property type="match status" value="2"/>
</dbReference>
<name>A0A2P2PK32_RHIMU</name>